<feature type="transmembrane region" description="Helical" evidence="6">
    <location>
        <begin position="210"/>
        <end position="231"/>
    </location>
</feature>
<feature type="transmembrane region" description="Helical" evidence="6">
    <location>
        <begin position="184"/>
        <end position="204"/>
    </location>
</feature>
<comment type="subcellular location">
    <subcellularLocation>
        <location evidence="1">Cell membrane</location>
        <topology evidence="1">Multi-pass membrane protein</topology>
    </subcellularLocation>
</comment>
<keyword evidence="5 6" id="KW-0472">Membrane</keyword>
<evidence type="ECO:0000313" key="7">
    <source>
        <dbReference type="EMBL" id="ABO50098.1"/>
    </source>
</evidence>
<dbReference type="STRING" id="349161.Dred_1570"/>
<feature type="transmembrane region" description="Helical" evidence="6">
    <location>
        <begin position="240"/>
        <end position="261"/>
    </location>
</feature>
<dbReference type="CDD" id="cd06574">
    <property type="entry name" value="TM_PBP1_branched-chain-AA_like"/>
    <property type="match status" value="1"/>
</dbReference>
<feature type="transmembrane region" description="Helical" evidence="6">
    <location>
        <begin position="127"/>
        <end position="154"/>
    </location>
</feature>
<keyword evidence="2" id="KW-1003">Cell membrane</keyword>
<organism evidence="7 8">
    <name type="scientific">Desulforamulus reducens (strain ATCC BAA-1160 / DSM 100696 / MI-1)</name>
    <name type="common">Desulfotomaculum reducens</name>
    <dbReference type="NCBI Taxonomy" id="349161"/>
    <lineage>
        <taxon>Bacteria</taxon>
        <taxon>Bacillati</taxon>
        <taxon>Bacillota</taxon>
        <taxon>Clostridia</taxon>
        <taxon>Eubacteriales</taxon>
        <taxon>Peptococcaceae</taxon>
        <taxon>Desulforamulus</taxon>
    </lineage>
</organism>
<dbReference type="GO" id="GO:0005886">
    <property type="term" value="C:plasma membrane"/>
    <property type="evidence" value="ECO:0007669"/>
    <property type="project" value="UniProtKB-SubCell"/>
</dbReference>
<feature type="transmembrane region" description="Helical" evidence="6">
    <location>
        <begin position="59"/>
        <end position="79"/>
    </location>
</feature>
<sequence>MTTSIWLGVLEQGLLWGVMVLGVYITFRVLDFPDLTVDGSFTLGAAVAARMIIEGQDPWLGTLLALFAGAAAGFVTGFLNTRLRIAPLLSGILMMIALYSINLRVMGNKSMISLLRMDNIYTDVANIGVPAGMAVLTFGLVIITLTTYLLYAFLQTEIGMALRATGDNEQMIRSLGVNTNSTKILGLSMGNALVAMSGALVAQYQSYSDVGMGIGMIVVGLASVIVGEVVIGKRTLLRTLVAVLIGSIIYRAVIAAVMQLGLPTTDLKLFTALLVIFAMSSPLIKEKLSAPPGRAKGSVDHAVNSGN</sequence>
<dbReference type="OrthoDB" id="9778389at2"/>
<dbReference type="AlphaFoldDB" id="A4J4U5"/>
<keyword evidence="4 6" id="KW-1133">Transmembrane helix</keyword>
<dbReference type="RefSeq" id="WP_011877914.1">
    <property type="nucleotide sequence ID" value="NC_009253.1"/>
</dbReference>
<dbReference type="HOGENOM" id="CLU_067296_0_0_9"/>
<proteinExistence type="predicted"/>
<evidence type="ECO:0000256" key="2">
    <source>
        <dbReference type="ARBA" id="ARBA00022475"/>
    </source>
</evidence>
<accession>A4J4U5</accession>
<reference evidence="7 8" key="1">
    <citation type="submission" date="2007-03" db="EMBL/GenBank/DDBJ databases">
        <title>Complete sequence of Desulfotomaculum reducens MI-1.</title>
        <authorList>
            <consortium name="US DOE Joint Genome Institute"/>
            <person name="Copeland A."/>
            <person name="Lucas S."/>
            <person name="Lapidus A."/>
            <person name="Barry K."/>
            <person name="Detter J.C."/>
            <person name="Glavina del Rio T."/>
            <person name="Hammon N."/>
            <person name="Israni S."/>
            <person name="Dalin E."/>
            <person name="Tice H."/>
            <person name="Pitluck S."/>
            <person name="Sims D."/>
            <person name="Brettin T."/>
            <person name="Bruce D."/>
            <person name="Han C."/>
            <person name="Tapia R."/>
            <person name="Schmutz J."/>
            <person name="Larimer F."/>
            <person name="Land M."/>
            <person name="Hauser L."/>
            <person name="Kyrpides N."/>
            <person name="Kim E."/>
            <person name="Tebo B.M."/>
            <person name="Richardson P."/>
        </authorList>
    </citation>
    <scope>NUCLEOTIDE SEQUENCE [LARGE SCALE GENOMIC DNA]</scope>
    <source>
        <strain evidence="7 8">MI-1</strain>
    </source>
</reference>
<dbReference type="GO" id="GO:0022857">
    <property type="term" value="F:transmembrane transporter activity"/>
    <property type="evidence" value="ECO:0007669"/>
    <property type="project" value="InterPro"/>
</dbReference>
<dbReference type="EMBL" id="CP000612">
    <property type="protein sequence ID" value="ABO50098.1"/>
    <property type="molecule type" value="Genomic_DNA"/>
</dbReference>
<feature type="transmembrane region" description="Helical" evidence="6">
    <location>
        <begin position="86"/>
        <end position="107"/>
    </location>
</feature>
<evidence type="ECO:0000313" key="8">
    <source>
        <dbReference type="Proteomes" id="UP000001556"/>
    </source>
</evidence>
<evidence type="ECO:0000256" key="4">
    <source>
        <dbReference type="ARBA" id="ARBA00022989"/>
    </source>
</evidence>
<dbReference type="Pfam" id="PF02653">
    <property type="entry name" value="BPD_transp_2"/>
    <property type="match status" value="1"/>
</dbReference>
<name>A4J4U5_DESRM</name>
<evidence type="ECO:0000256" key="6">
    <source>
        <dbReference type="SAM" id="Phobius"/>
    </source>
</evidence>
<feature type="transmembrane region" description="Helical" evidence="6">
    <location>
        <begin position="6"/>
        <end position="27"/>
    </location>
</feature>
<dbReference type="InterPro" id="IPR001851">
    <property type="entry name" value="ABC_transp_permease"/>
</dbReference>
<evidence type="ECO:0000256" key="3">
    <source>
        <dbReference type="ARBA" id="ARBA00022692"/>
    </source>
</evidence>
<gene>
    <name evidence="7" type="ordered locus">Dred_1570</name>
</gene>
<evidence type="ECO:0000256" key="1">
    <source>
        <dbReference type="ARBA" id="ARBA00004651"/>
    </source>
</evidence>
<dbReference type="Proteomes" id="UP000001556">
    <property type="component" value="Chromosome"/>
</dbReference>
<keyword evidence="3 6" id="KW-0812">Transmembrane</keyword>
<dbReference type="eggNOG" id="COG4120">
    <property type="taxonomic scope" value="Bacteria"/>
</dbReference>
<dbReference type="KEGG" id="drm:Dred_1570"/>
<evidence type="ECO:0000256" key="5">
    <source>
        <dbReference type="ARBA" id="ARBA00023136"/>
    </source>
</evidence>
<protein>
    <submittedName>
        <fullName evidence="7">Inner-membrane translocator</fullName>
    </submittedName>
</protein>
<keyword evidence="8" id="KW-1185">Reference proteome</keyword>
<dbReference type="PANTHER" id="PTHR32196:SF69">
    <property type="entry name" value="BRANCHED-CHAIN AMINO ACID TRANSPORT SYSTEM, PERMEASE PROTEIN"/>
    <property type="match status" value="1"/>
</dbReference>
<dbReference type="PANTHER" id="PTHR32196">
    <property type="entry name" value="ABC TRANSPORTER PERMEASE PROTEIN YPHD-RELATED-RELATED"/>
    <property type="match status" value="1"/>
</dbReference>